<keyword evidence="2" id="KW-0732">Signal</keyword>
<organism evidence="4 5">
    <name type="scientific">Brasilonema sennae CENA114</name>
    <dbReference type="NCBI Taxonomy" id="415709"/>
    <lineage>
        <taxon>Bacteria</taxon>
        <taxon>Bacillati</taxon>
        <taxon>Cyanobacteriota</taxon>
        <taxon>Cyanophyceae</taxon>
        <taxon>Nostocales</taxon>
        <taxon>Scytonemataceae</taxon>
        <taxon>Brasilonema</taxon>
        <taxon>Bromeliae group (in: Brasilonema)</taxon>
    </lineage>
</organism>
<evidence type="ECO:0000256" key="1">
    <source>
        <dbReference type="SAM" id="MobiDB-lite"/>
    </source>
</evidence>
<evidence type="ECO:0000259" key="3">
    <source>
        <dbReference type="SMART" id="SM00912"/>
    </source>
</evidence>
<feature type="domain" description="Filamentous haemagglutinin FhaB/tRNA nuclease CdiA-like TPS" evidence="3">
    <location>
        <begin position="31"/>
        <end position="143"/>
    </location>
</feature>
<sequence length="905" mass="92299">MKKILPILLTLPLCTIASFTSIGTLRAQQVTPDGTVSTTVTTPDGKIFNINDGTIRGGNLFHSFKEFSVPTGGSANFNNAADVRNIIGRVTGGSVSSIDGLIRTLNSANLFLLNPAGIIFGPNASLNIGGSFLGSTANSFVFGNGFEFSATDPQAPPLLTINVPIGLRFRDNPGNIVNQSQASLDGATNTFSSPAGLKYPAGLQVPNGKTLALVGGNVSLSAGNLTALGGRIELGSVDGDSFVSLNEINTGYALGYQDVQKFRDIRLSNGAQVDTTGNGGGVIQVQGKNITLTESSSIRSGSLSQAGGNLIINAAESVKLSGGSVIGTSADGEGKAGDVLVKAFDSVELEGTASALPTFLFSQVCGFSSECSTATGNGGNMTIETGKLLVRDGANIDTSTFGVGNAGNILIKASNSVDVIGTDNNPDYKISSGIRAQVAEYAIDNPGNAGTLTIETQRLTVQGGAQISTAGRKTGGNGGNLTINATDSILLSGASPFSTGESVGDTGRSGLFVSAEPGATGNVGSLNLNTGVLTVENGARISADNFGSGSPGSSTLDVRQLVIQNGGEVKSGSFATGDGGTLIVNATESVDVIGSRTIAGKTLPSTLFSEASGAGKAGNLIINTPNLNVRNGGRVTVSATGTGAAGNLTANVNTIRLNRGKLTAQNNAGDGGNINLQNLGLLRMENQSLISAQAFNDANGGNITINAPNGFVVAFPGQNNDIVASAERGTGGNIDIKATNIFGLEQRKSTPINTTNDIDASSQFGSQGTVIINTLDIDPSRGLFELSENVIDPAQQIAQNPCIKGFGSTFTVTGRGGLPTDPNKILSSDNVRVDLIQPVVNQKNSSSDTQNQSSSSAKAKPKVKEIIPARGWIFNEKGQVVLVGYDPTQTGIQRSQPTPPACPAF</sequence>
<gene>
    <name evidence="4" type="ORF">DP114_15180</name>
</gene>
<feature type="compositionally biased region" description="Low complexity" evidence="1">
    <location>
        <begin position="841"/>
        <end position="858"/>
    </location>
</feature>
<dbReference type="Gene3D" id="2.160.20.10">
    <property type="entry name" value="Single-stranded right-handed beta-helix, Pectin lyase-like"/>
    <property type="match status" value="3"/>
</dbReference>
<feature type="chain" id="PRO_5032913087" evidence="2">
    <location>
        <begin position="28"/>
        <end position="905"/>
    </location>
</feature>
<dbReference type="EMBL" id="CP030118">
    <property type="protein sequence ID" value="QDL09062.1"/>
    <property type="molecule type" value="Genomic_DNA"/>
</dbReference>
<dbReference type="InterPro" id="IPR012334">
    <property type="entry name" value="Pectin_lyas_fold"/>
</dbReference>
<dbReference type="InterPro" id="IPR011050">
    <property type="entry name" value="Pectin_lyase_fold/virulence"/>
</dbReference>
<dbReference type="InterPro" id="IPR008638">
    <property type="entry name" value="FhaB/CdiA-like_TPS"/>
</dbReference>
<keyword evidence="5" id="KW-1185">Reference proteome</keyword>
<name>A0A856MEH1_9CYAN</name>
<evidence type="ECO:0000313" key="5">
    <source>
        <dbReference type="Proteomes" id="UP000503129"/>
    </source>
</evidence>
<dbReference type="SMART" id="SM00912">
    <property type="entry name" value="Haemagg_act"/>
    <property type="match status" value="1"/>
</dbReference>
<protein>
    <submittedName>
        <fullName evidence="4">Filamentous hemagglutinin</fullName>
    </submittedName>
</protein>
<dbReference type="Pfam" id="PF05860">
    <property type="entry name" value="TPS"/>
    <property type="match status" value="1"/>
</dbReference>
<dbReference type="NCBIfam" id="TIGR01901">
    <property type="entry name" value="adhes_NPXG"/>
    <property type="match status" value="1"/>
</dbReference>
<evidence type="ECO:0000313" key="4">
    <source>
        <dbReference type="EMBL" id="QDL09062.1"/>
    </source>
</evidence>
<accession>A0A856MEH1</accession>
<dbReference type="SUPFAM" id="SSF51126">
    <property type="entry name" value="Pectin lyase-like"/>
    <property type="match status" value="4"/>
</dbReference>
<dbReference type="KEGG" id="bsen:DP114_15180"/>
<feature type="region of interest" description="Disordered" evidence="1">
    <location>
        <begin position="841"/>
        <end position="862"/>
    </location>
</feature>
<feature type="signal peptide" evidence="2">
    <location>
        <begin position="1"/>
        <end position="27"/>
    </location>
</feature>
<dbReference type="AlphaFoldDB" id="A0A856MEH1"/>
<proteinExistence type="predicted"/>
<dbReference type="RefSeq" id="WP_171976461.1">
    <property type="nucleotide sequence ID" value="NZ_CAWOXK010000001.1"/>
</dbReference>
<reference evidence="4 5" key="1">
    <citation type="submission" date="2018-06" db="EMBL/GenBank/DDBJ databases">
        <title>Comparative genomics of Brasilonema spp. strains.</title>
        <authorList>
            <person name="Alvarenga D.O."/>
            <person name="Fiore M.F."/>
            <person name="Varani A.M."/>
        </authorList>
    </citation>
    <scope>NUCLEOTIDE SEQUENCE [LARGE SCALE GENOMIC DNA]</scope>
    <source>
        <strain evidence="4 5">CENA114</strain>
    </source>
</reference>
<evidence type="ECO:0000256" key="2">
    <source>
        <dbReference type="SAM" id="SignalP"/>
    </source>
</evidence>
<dbReference type="Proteomes" id="UP000503129">
    <property type="component" value="Chromosome"/>
</dbReference>